<dbReference type="Gene3D" id="3.10.150.10">
    <property type="entry name" value="DNA Polymerase III, subunit A, domain 2"/>
    <property type="match status" value="2"/>
</dbReference>
<dbReference type="InterPro" id="IPR001001">
    <property type="entry name" value="DNA_polIII_beta"/>
</dbReference>
<evidence type="ECO:0000313" key="13">
    <source>
        <dbReference type="EMBL" id="WGS64600.1"/>
    </source>
</evidence>
<protein>
    <recommendedName>
        <fullName evidence="9">Beta sliding clamp</fullName>
    </recommendedName>
</protein>
<comment type="subunit">
    <text evidence="9">Forms a ring-shaped head-to-tail homodimer around DNA.</text>
</comment>
<comment type="subcellular location">
    <subcellularLocation>
        <location evidence="1 9">Cytoplasm</location>
    </subcellularLocation>
</comment>
<evidence type="ECO:0000256" key="1">
    <source>
        <dbReference type="ARBA" id="ARBA00004496"/>
    </source>
</evidence>
<dbReference type="RefSeq" id="WP_280998379.1">
    <property type="nucleotide sequence ID" value="NZ_CP069362.1"/>
</dbReference>
<keyword evidence="4 9" id="KW-0808">Transferase</keyword>
<evidence type="ECO:0000256" key="2">
    <source>
        <dbReference type="ARBA" id="ARBA00010752"/>
    </source>
</evidence>
<evidence type="ECO:0000256" key="8">
    <source>
        <dbReference type="ARBA" id="ARBA00023125"/>
    </source>
</evidence>
<dbReference type="InterPro" id="IPR022637">
    <property type="entry name" value="DNA_polIII_beta_cen"/>
</dbReference>
<feature type="domain" description="DNA polymerase III beta sliding clamp central" evidence="11">
    <location>
        <begin position="177"/>
        <end position="295"/>
    </location>
</feature>
<dbReference type="InterPro" id="IPR022635">
    <property type="entry name" value="DNA_polIII_beta_C"/>
</dbReference>
<dbReference type="Pfam" id="PF00712">
    <property type="entry name" value="DNA_pol3_beta"/>
    <property type="match status" value="2"/>
</dbReference>
<evidence type="ECO:0000256" key="3">
    <source>
        <dbReference type="ARBA" id="ARBA00022490"/>
    </source>
</evidence>
<feature type="domain" description="DNA polymerase III beta sliding clamp N-terminal" evidence="10">
    <location>
        <begin position="4"/>
        <end position="62"/>
    </location>
</feature>
<dbReference type="GO" id="GO:0003887">
    <property type="term" value="F:DNA-directed DNA polymerase activity"/>
    <property type="evidence" value="ECO:0007669"/>
    <property type="project" value="UniProtKB-EC"/>
</dbReference>
<dbReference type="NCBIfam" id="TIGR00663">
    <property type="entry name" value="dnan"/>
    <property type="match status" value="1"/>
</dbReference>
<evidence type="ECO:0000259" key="10">
    <source>
        <dbReference type="Pfam" id="PF00712"/>
    </source>
</evidence>
<evidence type="ECO:0000256" key="5">
    <source>
        <dbReference type="ARBA" id="ARBA00022695"/>
    </source>
</evidence>
<dbReference type="PIRSF" id="PIRSF000804">
    <property type="entry name" value="DNA_pol_III_b"/>
    <property type="match status" value="1"/>
</dbReference>
<name>A0ABY8PPQ2_9BACT</name>
<keyword evidence="7 9" id="KW-0239">DNA-directed DNA polymerase</keyword>
<evidence type="ECO:0000256" key="4">
    <source>
        <dbReference type="ARBA" id="ARBA00022679"/>
    </source>
</evidence>
<dbReference type="InterPro" id="IPR022634">
    <property type="entry name" value="DNA_polIII_beta_N"/>
</dbReference>
<keyword evidence="6 9" id="KW-0235">DNA replication</keyword>
<dbReference type="PANTHER" id="PTHR30478">
    <property type="entry name" value="DNA POLYMERASE III SUBUNIT BETA"/>
    <property type="match status" value="1"/>
</dbReference>
<dbReference type="Gene3D" id="3.70.10.10">
    <property type="match status" value="1"/>
</dbReference>
<dbReference type="SUPFAM" id="SSF55979">
    <property type="entry name" value="DNA clamp"/>
    <property type="match status" value="4"/>
</dbReference>
<proteinExistence type="inferred from homology"/>
<dbReference type="EMBL" id="CP069362">
    <property type="protein sequence ID" value="WGS64600.1"/>
    <property type="molecule type" value="Genomic_DNA"/>
</dbReference>
<evidence type="ECO:0000313" key="14">
    <source>
        <dbReference type="Proteomes" id="UP001232493"/>
    </source>
</evidence>
<evidence type="ECO:0000256" key="7">
    <source>
        <dbReference type="ARBA" id="ARBA00022932"/>
    </source>
</evidence>
<keyword evidence="3 9" id="KW-0963">Cytoplasm</keyword>
<evidence type="ECO:0000256" key="9">
    <source>
        <dbReference type="PIRNR" id="PIRNR000804"/>
    </source>
</evidence>
<gene>
    <name evidence="13" type="primary">dnaN</name>
    <name evidence="13" type="ORF">JRV97_09520</name>
</gene>
<dbReference type="InterPro" id="IPR046938">
    <property type="entry name" value="DNA_clamp_sf"/>
</dbReference>
<evidence type="ECO:0000256" key="6">
    <source>
        <dbReference type="ARBA" id="ARBA00022705"/>
    </source>
</evidence>
<accession>A0ABY8PPQ2</accession>
<feature type="domain" description="DNA polymerase III beta sliding clamp N-terminal" evidence="10">
    <location>
        <begin position="96"/>
        <end position="164"/>
    </location>
</feature>
<comment type="similarity">
    <text evidence="2 9">Belongs to the beta sliding clamp family.</text>
</comment>
<reference evidence="13 14" key="1">
    <citation type="submission" date="2021-02" db="EMBL/GenBank/DDBJ databases">
        <title>Characterization of Marinitoga sp. nov. str. BP5-C20A.</title>
        <authorList>
            <person name="Erauso G."/>
            <person name="Postec A."/>
        </authorList>
    </citation>
    <scope>NUCLEOTIDE SEQUENCE [LARGE SCALE GENOMIC DNA]</scope>
    <source>
        <strain evidence="13 14">BP5-C20A</strain>
    </source>
</reference>
<keyword evidence="5 9" id="KW-0548">Nucleotidyltransferase</keyword>
<sequence length="417" mass="47600">MIYKLQVERNKLNSLMDMASKAVAKKTTNPVLSGFKFSVKENDLHLYATDLQTAFHGVIKNIIFEKVEKVTNDLFESETETKENEAIDENEDIVEENNEVLFEDIVKKEIKPEFVIDATNFMDIIKNLSFESIDIYLEDKNIKVIAGKSEFLLPTMDPDEFPEIVPNKVEEGIITFERQKLLSMIERVIFCALRDSENVSRNLNGIYWDFREGGYLTLVAADGYRLALSELSMDIVNTPPSFLLSLKSMEELLNVLRSSKTENVELFFDGARVLFFLDDDNIEIILNVVDATFPDYVRIIPQAFKTKVITSTDLFLKVLKRVSIAAKNDQVKMEIKDSIMELTAKSPEVGLAVEELEIEKEGEDIIIAYSPKYLREAIDHIGTSEVEFNITSESSQTMIKPVGDDSYMYIVMPVRLK</sequence>
<dbReference type="Pfam" id="PF02767">
    <property type="entry name" value="DNA_pol3_beta_2"/>
    <property type="match status" value="1"/>
</dbReference>
<comment type="function">
    <text evidence="9">Confers DNA tethering and processivity to DNA polymerases and other proteins. Acts as a clamp, forming a ring around DNA (a reaction catalyzed by the clamp-loading complex) which diffuses in an ATP-independent manner freely and bidirectionally along dsDNA. Initially characterized for its ability to contact the catalytic subunit of DNA polymerase III (Pol III), a complex, multichain enzyme responsible for most of the replicative synthesis in bacteria; Pol III exhibits 3'-5' exonuclease proofreading activity. The beta chain is required for initiation of replication as well as for processivity of DNA replication.</text>
</comment>
<dbReference type="Pfam" id="PF02768">
    <property type="entry name" value="DNA_pol3_beta_3"/>
    <property type="match status" value="1"/>
</dbReference>
<organism evidence="13 14">
    <name type="scientific">Marinitoga aeolica</name>
    <dbReference type="NCBI Taxonomy" id="2809031"/>
    <lineage>
        <taxon>Bacteria</taxon>
        <taxon>Thermotogati</taxon>
        <taxon>Thermotogota</taxon>
        <taxon>Thermotogae</taxon>
        <taxon>Petrotogales</taxon>
        <taxon>Petrotogaceae</taxon>
        <taxon>Marinitoga</taxon>
    </lineage>
</organism>
<evidence type="ECO:0000259" key="12">
    <source>
        <dbReference type="Pfam" id="PF02768"/>
    </source>
</evidence>
<keyword evidence="14" id="KW-1185">Reference proteome</keyword>
<keyword evidence="8" id="KW-0238">DNA-binding</keyword>
<dbReference type="PANTHER" id="PTHR30478:SF0">
    <property type="entry name" value="BETA SLIDING CLAMP"/>
    <property type="match status" value="1"/>
</dbReference>
<feature type="domain" description="DNA polymerase III beta sliding clamp C-terminal" evidence="12">
    <location>
        <begin position="298"/>
        <end position="415"/>
    </location>
</feature>
<dbReference type="Proteomes" id="UP001232493">
    <property type="component" value="Chromosome"/>
</dbReference>
<dbReference type="SMART" id="SM00480">
    <property type="entry name" value="POL3Bc"/>
    <property type="match status" value="1"/>
</dbReference>
<evidence type="ECO:0000259" key="11">
    <source>
        <dbReference type="Pfam" id="PF02767"/>
    </source>
</evidence>
<dbReference type="CDD" id="cd00140">
    <property type="entry name" value="beta_clamp"/>
    <property type="match status" value="1"/>
</dbReference>